<dbReference type="Pfam" id="PF13520">
    <property type="entry name" value="AA_permease_2"/>
    <property type="match status" value="1"/>
</dbReference>
<gene>
    <name evidence="9" type="ORF">CALMAC_LOCUS13490</name>
</gene>
<feature type="transmembrane region" description="Helical" evidence="7">
    <location>
        <begin position="62"/>
        <end position="81"/>
    </location>
</feature>
<feature type="region of interest" description="Disordered" evidence="6">
    <location>
        <begin position="1090"/>
        <end position="1109"/>
    </location>
</feature>
<evidence type="ECO:0000256" key="5">
    <source>
        <dbReference type="SAM" id="Coils"/>
    </source>
</evidence>
<feature type="region of interest" description="Disordered" evidence="6">
    <location>
        <begin position="992"/>
        <end position="1022"/>
    </location>
</feature>
<organism evidence="9 10">
    <name type="scientific">Callosobruchus maculatus</name>
    <name type="common">Southern cowpea weevil</name>
    <name type="synonym">Pulse bruchid</name>
    <dbReference type="NCBI Taxonomy" id="64391"/>
    <lineage>
        <taxon>Eukaryota</taxon>
        <taxon>Metazoa</taxon>
        <taxon>Ecdysozoa</taxon>
        <taxon>Arthropoda</taxon>
        <taxon>Hexapoda</taxon>
        <taxon>Insecta</taxon>
        <taxon>Pterygota</taxon>
        <taxon>Neoptera</taxon>
        <taxon>Endopterygota</taxon>
        <taxon>Coleoptera</taxon>
        <taxon>Polyphaga</taxon>
        <taxon>Cucujiformia</taxon>
        <taxon>Chrysomeloidea</taxon>
        <taxon>Chrysomelidae</taxon>
        <taxon>Bruchinae</taxon>
        <taxon>Bruchini</taxon>
        <taxon>Callosobruchus</taxon>
    </lineage>
</organism>
<comment type="subcellular location">
    <subcellularLocation>
        <location evidence="1">Membrane</location>
        <topology evidence="1">Multi-pass membrane protein</topology>
    </subcellularLocation>
</comment>
<feature type="compositionally biased region" description="Basic and acidic residues" evidence="6">
    <location>
        <begin position="1000"/>
        <end position="1016"/>
    </location>
</feature>
<keyword evidence="10" id="KW-1185">Reference proteome</keyword>
<feature type="transmembrane region" description="Helical" evidence="7">
    <location>
        <begin position="183"/>
        <end position="202"/>
    </location>
</feature>
<dbReference type="GO" id="GO:0000064">
    <property type="term" value="F:L-ornithine transmembrane transporter activity"/>
    <property type="evidence" value="ECO:0007669"/>
    <property type="project" value="TreeGrafter"/>
</dbReference>
<feature type="transmembrane region" description="Helical" evidence="7">
    <location>
        <begin position="93"/>
        <end position="111"/>
    </location>
</feature>
<keyword evidence="5" id="KW-0175">Coiled coil</keyword>
<keyword evidence="4 7" id="KW-0472">Membrane</keyword>
<dbReference type="EMBL" id="CAACVG010009658">
    <property type="protein sequence ID" value="VEN53803.1"/>
    <property type="molecule type" value="Genomic_DNA"/>
</dbReference>
<evidence type="ECO:0000256" key="7">
    <source>
        <dbReference type="SAM" id="Phobius"/>
    </source>
</evidence>
<dbReference type="GO" id="GO:0005886">
    <property type="term" value="C:plasma membrane"/>
    <property type="evidence" value="ECO:0007669"/>
    <property type="project" value="TreeGrafter"/>
</dbReference>
<feature type="transmembrane region" description="Helical" evidence="7">
    <location>
        <begin position="392"/>
        <end position="413"/>
    </location>
</feature>
<dbReference type="GO" id="GO:0015189">
    <property type="term" value="F:L-lysine transmembrane transporter activity"/>
    <property type="evidence" value="ECO:0007669"/>
    <property type="project" value="TreeGrafter"/>
</dbReference>
<feature type="transmembrane region" description="Helical" evidence="7">
    <location>
        <begin position="547"/>
        <end position="566"/>
    </location>
</feature>
<feature type="compositionally biased region" description="Polar residues" evidence="6">
    <location>
        <begin position="923"/>
        <end position="934"/>
    </location>
</feature>
<dbReference type="PANTHER" id="PTHR43243:SF105">
    <property type="entry name" value="CATIONIC AMINO ACID TRANSPORTER C-TERMINAL DOMAIN-CONTAINING PROTEIN"/>
    <property type="match status" value="1"/>
</dbReference>
<evidence type="ECO:0000256" key="1">
    <source>
        <dbReference type="ARBA" id="ARBA00004141"/>
    </source>
</evidence>
<evidence type="ECO:0000256" key="3">
    <source>
        <dbReference type="ARBA" id="ARBA00022989"/>
    </source>
</evidence>
<keyword evidence="3 7" id="KW-1133">Transmembrane helix</keyword>
<reference evidence="9 10" key="1">
    <citation type="submission" date="2019-01" db="EMBL/GenBank/DDBJ databases">
        <authorList>
            <person name="Sayadi A."/>
        </authorList>
    </citation>
    <scope>NUCLEOTIDE SEQUENCE [LARGE SCALE GENOMIC DNA]</scope>
</reference>
<dbReference type="FunFam" id="1.20.1740.10:FF:000010">
    <property type="entry name" value="probable cationic amino acid transporter"/>
    <property type="match status" value="1"/>
</dbReference>
<dbReference type="InterPro" id="IPR029485">
    <property type="entry name" value="CAT_C"/>
</dbReference>
<evidence type="ECO:0000256" key="4">
    <source>
        <dbReference type="ARBA" id="ARBA00023136"/>
    </source>
</evidence>
<dbReference type="Gene3D" id="1.20.1740.10">
    <property type="entry name" value="Amino acid/polyamine transporter I"/>
    <property type="match status" value="2"/>
</dbReference>
<feature type="compositionally biased region" description="Basic and acidic residues" evidence="6">
    <location>
        <begin position="785"/>
        <end position="801"/>
    </location>
</feature>
<evidence type="ECO:0000259" key="8">
    <source>
        <dbReference type="Pfam" id="PF13906"/>
    </source>
</evidence>
<feature type="compositionally biased region" description="Basic and acidic residues" evidence="6">
    <location>
        <begin position="903"/>
        <end position="914"/>
    </location>
</feature>
<evidence type="ECO:0000313" key="10">
    <source>
        <dbReference type="Proteomes" id="UP000410492"/>
    </source>
</evidence>
<feature type="domain" description="Cationic amino acid transporter C-terminal" evidence="8">
    <location>
        <begin position="545"/>
        <end position="589"/>
    </location>
</feature>
<feature type="transmembrane region" description="Helical" evidence="7">
    <location>
        <begin position="516"/>
        <end position="535"/>
    </location>
</feature>
<feature type="coiled-coil region" evidence="5">
    <location>
        <begin position="639"/>
        <end position="666"/>
    </location>
</feature>
<keyword evidence="2 7" id="KW-0812">Transmembrane</keyword>
<dbReference type="Pfam" id="PF13906">
    <property type="entry name" value="AA_permease_C"/>
    <property type="match status" value="1"/>
</dbReference>
<dbReference type="GO" id="GO:0097638">
    <property type="term" value="P:L-arginine import across plasma membrane"/>
    <property type="evidence" value="ECO:0007669"/>
    <property type="project" value="TreeGrafter"/>
</dbReference>
<proteinExistence type="predicted"/>
<dbReference type="OrthoDB" id="3900342at2759"/>
<evidence type="ECO:0000256" key="2">
    <source>
        <dbReference type="ARBA" id="ARBA00022692"/>
    </source>
</evidence>
<feature type="transmembrane region" description="Helical" evidence="7">
    <location>
        <begin position="367"/>
        <end position="386"/>
    </location>
</feature>
<feature type="transmembrane region" description="Helical" evidence="7">
    <location>
        <begin position="482"/>
        <end position="504"/>
    </location>
</feature>
<evidence type="ECO:0000256" key="6">
    <source>
        <dbReference type="SAM" id="MobiDB-lite"/>
    </source>
</evidence>
<dbReference type="InterPro" id="IPR002293">
    <property type="entry name" value="AA/rel_permease1"/>
</dbReference>
<feature type="compositionally biased region" description="Polar residues" evidence="6">
    <location>
        <begin position="824"/>
        <end position="836"/>
    </location>
</feature>
<accession>A0A653D0Z0</accession>
<dbReference type="GO" id="GO:0061459">
    <property type="term" value="F:L-arginine transmembrane transporter activity"/>
    <property type="evidence" value="ECO:0007669"/>
    <property type="project" value="TreeGrafter"/>
</dbReference>
<feature type="compositionally biased region" description="Polar residues" evidence="6">
    <location>
        <begin position="884"/>
        <end position="902"/>
    </location>
</feature>
<feature type="transmembrane region" description="Helical" evidence="7">
    <location>
        <begin position="318"/>
        <end position="346"/>
    </location>
</feature>
<feature type="compositionally biased region" description="Basic and acidic residues" evidence="6">
    <location>
        <begin position="808"/>
        <end position="817"/>
    </location>
</feature>
<feature type="transmembrane region" description="Helical" evidence="7">
    <location>
        <begin position="273"/>
        <end position="298"/>
    </location>
</feature>
<sequence>MATIWRVLTRKKVLDEGSVEETRLSRVLNTYDLTALGVGSTLGVGVYVLAGHVAKDTAGPSVVLSFLIAAVASLFAGLCYAEFGARVPKAGSAYIYSYVCVGEFVAFVIGWNLILEYVIGSASVARGLSLYLDTLMNDTMQNAFIEIAPIDIPYFSKYFDFFACSISILLAVALAMGIKESSFVNNIVTVLNILVILFVVIAGSTKADIANWEVDPTKVINGTHVGKGGFFPFGVEGMIKGAATCFYGFIGFDCIATTGEEVNNPKRAIPISIMLSLLIIFLSYFGISTVVTLMLPYYEQNPDAPIPYAFEAVNWNTAKWIVSIGAIFGLCASLFGAMFPLPRVIYAMAEDSLVFRFLGHVHPRFQTPLVGTVLAGLLTGLMAALFELKQLVNMMSIGTLLAYTIVAASVLLLRYSVEIRTPYLLLQTSDSEDEMYSEDKTIPAHESVETSDLLTYEDSDGIIGQIFNCGRRSQPTKLSEKIATVDLLVYCVMCICIGLCAIYLKEPISNGEVWAISLTSLAVFLAVVVIMSLVTQPTSRKELSFKVPAVPLIPALSILTNIYLMLMLDLHTWIRFAVWMAVGLPIYYFSHKPYTEAQNRAESISGDKKNGVSNGISRYYDNSAYQDTEKAPGYPSENSNNITSEIEQELEKLDEMLNKVDNSTAMPRDLSVESGLCSALCVETHSIHDLNESSDIRTETTVSNVSDENMIKSTVVEVTADNRIQTVAEIEHHKDKYSQHVANVKTVGNIANEERIVSEVKRKHSNYIKKMKDLDKIEIINEDGTNKESEGFTHESVDASDHGNNSAKSDEDQEPVKNDGVFNLPTSANESITQISKPCGEEISGTTESDESYKTGISDYSGTSKGGEETRKDIQALTNVCDIQKSNEPSQLFENDGSTNQKPTDRDLNVDKPVTETVKPNPCTENNKAHTNPLPSADKLEEFDNDDVQLRETSPASSMEPDDDNLKVGSPKYKVFLDNLNKKLSRYTVIPTYIPHSKPKKDADQGDRSEKDEMKQNENVLEESINTAVAREKLLAFINAGHSSPGAFRKQETSNFDFPGMKGEGSDTGNIEIQGDSEGEQYKQNIGSTMYNKESSSDNRDSVKNVQYNPSSFEPFREKYDSIIVDRFDNESDYYSLHKNRMQNVFRSVNLKRKDSADPDVSEIKGNTIALIHTDKRKEHMSEIFNNSTNTDEAASVKSGEEQKDIDYTLHKTRMQNVFRSVHLKRKDSLDTEKSESKRKSKTISLINEDKIRHRQAMSDIFKTINLKRKDSTDLVE</sequence>
<dbReference type="PANTHER" id="PTHR43243">
    <property type="entry name" value="INNER MEMBRANE TRANSPORTER YGJI-RELATED"/>
    <property type="match status" value="1"/>
</dbReference>
<feature type="transmembrane region" description="Helical" evidence="7">
    <location>
        <begin position="33"/>
        <end position="50"/>
    </location>
</feature>
<evidence type="ECO:0000313" key="9">
    <source>
        <dbReference type="EMBL" id="VEN53803.1"/>
    </source>
</evidence>
<name>A0A653D0Z0_CALMS</name>
<dbReference type="AlphaFoldDB" id="A0A653D0Z0"/>
<protein>
    <recommendedName>
        <fullName evidence="8">Cationic amino acid transporter C-terminal domain-containing protein</fullName>
    </recommendedName>
</protein>
<dbReference type="Proteomes" id="UP000410492">
    <property type="component" value="Unassembled WGS sequence"/>
</dbReference>
<feature type="transmembrane region" description="Helical" evidence="7">
    <location>
        <begin position="158"/>
        <end position="177"/>
    </location>
</feature>
<feature type="region of interest" description="Disordered" evidence="6">
    <location>
        <begin position="785"/>
        <end position="870"/>
    </location>
</feature>
<feature type="region of interest" description="Disordered" evidence="6">
    <location>
        <begin position="883"/>
        <end position="970"/>
    </location>
</feature>